<keyword evidence="1" id="KW-0812">Transmembrane</keyword>
<feature type="transmembrane region" description="Helical" evidence="1">
    <location>
        <begin position="34"/>
        <end position="53"/>
    </location>
</feature>
<keyword evidence="1" id="KW-1133">Transmembrane helix</keyword>
<reference evidence="2 3" key="1">
    <citation type="submission" date="2017-09" db="EMBL/GenBank/DDBJ databases">
        <authorList>
            <person name="Ehlers B."/>
            <person name="Leendertz F.H."/>
        </authorList>
    </citation>
    <scope>NUCLEOTIDE SEQUENCE [LARGE SCALE GENOMIC DNA]</scope>
    <source>
        <strain evidence="2 3">DSM 27208</strain>
    </source>
</reference>
<evidence type="ECO:0000313" key="3">
    <source>
        <dbReference type="Proteomes" id="UP000219453"/>
    </source>
</evidence>
<dbReference type="AlphaFoldDB" id="A0A285NCI2"/>
<evidence type="ECO:0000256" key="1">
    <source>
        <dbReference type="SAM" id="Phobius"/>
    </source>
</evidence>
<proteinExistence type="predicted"/>
<keyword evidence="1" id="KW-0472">Membrane</keyword>
<gene>
    <name evidence="2" type="ORF">SAMN06269185_1229</name>
</gene>
<organism evidence="2 3">
    <name type="scientific">Natronoarchaeum philippinense</name>
    <dbReference type="NCBI Taxonomy" id="558529"/>
    <lineage>
        <taxon>Archaea</taxon>
        <taxon>Methanobacteriati</taxon>
        <taxon>Methanobacteriota</taxon>
        <taxon>Stenosarchaea group</taxon>
        <taxon>Halobacteria</taxon>
        <taxon>Halobacteriales</taxon>
        <taxon>Natronoarchaeaceae</taxon>
    </lineage>
</organism>
<sequence>MKLGILESITFVGTLAVAIPMVYAGGSLYLSGEPIGLLFVGLGVLLVVAEHVLTTPQDLPFVAVEKIAGGVLPDPEESESNDEE</sequence>
<dbReference type="InterPro" id="IPR055955">
    <property type="entry name" value="DUF7533"/>
</dbReference>
<name>A0A285NCI2_NATPI</name>
<keyword evidence="3" id="KW-1185">Reference proteome</keyword>
<protein>
    <submittedName>
        <fullName evidence="2">Uncharacterized protein</fullName>
    </submittedName>
</protein>
<accession>A0A285NCI2</accession>
<dbReference type="Pfam" id="PF24377">
    <property type="entry name" value="DUF7533"/>
    <property type="match status" value="1"/>
</dbReference>
<dbReference type="Proteomes" id="UP000219453">
    <property type="component" value="Unassembled WGS sequence"/>
</dbReference>
<dbReference type="EMBL" id="OBEJ01000001">
    <property type="protein sequence ID" value="SNZ06613.1"/>
    <property type="molecule type" value="Genomic_DNA"/>
</dbReference>
<evidence type="ECO:0000313" key="2">
    <source>
        <dbReference type="EMBL" id="SNZ06613.1"/>
    </source>
</evidence>
<dbReference type="RefSeq" id="WP_097008158.1">
    <property type="nucleotide sequence ID" value="NZ_OBEJ01000001.1"/>
</dbReference>